<dbReference type="Gene3D" id="3.30.420.10">
    <property type="entry name" value="Ribonuclease H-like superfamily/Ribonuclease H"/>
    <property type="match status" value="1"/>
</dbReference>
<comment type="caution">
    <text evidence="1">The sequence shown here is derived from an EMBL/GenBank/DDBJ whole genome shotgun (WGS) entry which is preliminary data.</text>
</comment>
<dbReference type="GO" id="GO:0003676">
    <property type="term" value="F:nucleic acid binding"/>
    <property type="evidence" value="ECO:0007669"/>
    <property type="project" value="InterPro"/>
</dbReference>
<dbReference type="InterPro" id="IPR036397">
    <property type="entry name" value="RNaseH_sf"/>
</dbReference>
<gene>
    <name evidence="1" type="ORF">NQ318_010174</name>
</gene>
<organism evidence="1 2">
    <name type="scientific">Aromia moschata</name>
    <dbReference type="NCBI Taxonomy" id="1265417"/>
    <lineage>
        <taxon>Eukaryota</taxon>
        <taxon>Metazoa</taxon>
        <taxon>Ecdysozoa</taxon>
        <taxon>Arthropoda</taxon>
        <taxon>Hexapoda</taxon>
        <taxon>Insecta</taxon>
        <taxon>Pterygota</taxon>
        <taxon>Neoptera</taxon>
        <taxon>Endopterygota</taxon>
        <taxon>Coleoptera</taxon>
        <taxon>Polyphaga</taxon>
        <taxon>Cucujiformia</taxon>
        <taxon>Chrysomeloidea</taxon>
        <taxon>Cerambycidae</taxon>
        <taxon>Cerambycinae</taxon>
        <taxon>Callichromatini</taxon>
        <taxon>Aromia</taxon>
    </lineage>
</organism>
<reference evidence="1" key="1">
    <citation type="journal article" date="2023" name="Insect Mol. Biol.">
        <title>Genome sequencing provides insights into the evolution of gene families encoding plant cell wall-degrading enzymes in longhorned beetles.</title>
        <authorList>
            <person name="Shin N.R."/>
            <person name="Okamura Y."/>
            <person name="Kirsch R."/>
            <person name="Pauchet Y."/>
        </authorList>
    </citation>
    <scope>NUCLEOTIDE SEQUENCE</scope>
    <source>
        <strain evidence="1">AMC_N1</strain>
    </source>
</reference>
<keyword evidence="2" id="KW-1185">Reference proteome</keyword>
<evidence type="ECO:0000313" key="2">
    <source>
        <dbReference type="Proteomes" id="UP001162162"/>
    </source>
</evidence>
<name>A0AAV8XGU2_9CUCU</name>
<dbReference type="Proteomes" id="UP001162162">
    <property type="component" value="Unassembled WGS sequence"/>
</dbReference>
<accession>A0AAV8XGU2</accession>
<sequence>MNFILNNFVHIKHKYEVCKLSNETGNVASDLATLRRRDFEGRNGVLSGFATDLDTGQRMQYAICLQRQCFFKSPESIEDEPRSGRPSRTDENVDNCMLHHDNVPCHTAISVTEFLASKNIPMAPQPDFLFPRLKNHLEGRYFGTIESIQMVVKDQLKAISVYELQHCYEEWNNHLQRCVDSQVLSS</sequence>
<dbReference type="AlphaFoldDB" id="A0AAV8XGU2"/>
<evidence type="ECO:0008006" key="3">
    <source>
        <dbReference type="Google" id="ProtNLM"/>
    </source>
</evidence>
<proteinExistence type="predicted"/>
<evidence type="ECO:0000313" key="1">
    <source>
        <dbReference type="EMBL" id="KAJ8937709.1"/>
    </source>
</evidence>
<dbReference type="EMBL" id="JAPWTK010000625">
    <property type="protein sequence ID" value="KAJ8937709.1"/>
    <property type="molecule type" value="Genomic_DNA"/>
</dbReference>
<protein>
    <recommendedName>
        <fullName evidence="3">Transposase</fullName>
    </recommendedName>
</protein>